<keyword evidence="6" id="KW-0326">Glycosidase</keyword>
<keyword evidence="10" id="KW-1185">Reference proteome</keyword>
<dbReference type="GO" id="GO:0006013">
    <property type="term" value="P:mannose metabolic process"/>
    <property type="evidence" value="ECO:0007669"/>
    <property type="project" value="InterPro"/>
</dbReference>
<evidence type="ECO:0000313" key="9">
    <source>
        <dbReference type="EMBL" id="ETO19503.1"/>
    </source>
</evidence>
<dbReference type="InterPro" id="IPR011013">
    <property type="entry name" value="Gal_mutarotase_sf_dom"/>
</dbReference>
<keyword evidence="7" id="KW-0812">Transmembrane</keyword>
<dbReference type="OrthoDB" id="2016903at2759"/>
<evidence type="ECO:0000313" key="10">
    <source>
        <dbReference type="Proteomes" id="UP000023152"/>
    </source>
</evidence>
<dbReference type="InterPro" id="IPR013780">
    <property type="entry name" value="Glyco_hydro_b"/>
</dbReference>
<dbReference type="GO" id="GO:0030246">
    <property type="term" value="F:carbohydrate binding"/>
    <property type="evidence" value="ECO:0007669"/>
    <property type="project" value="InterPro"/>
</dbReference>
<dbReference type="PANTHER" id="PTHR11607">
    <property type="entry name" value="ALPHA-MANNOSIDASE"/>
    <property type="match status" value="1"/>
</dbReference>
<dbReference type="InterPro" id="IPR000602">
    <property type="entry name" value="Glyco_hydro_38_N"/>
</dbReference>
<keyword evidence="7" id="KW-1133">Transmembrane helix</keyword>
<dbReference type="Gene3D" id="3.20.110.10">
    <property type="entry name" value="Glycoside hydrolase 38, N terminal domain"/>
    <property type="match status" value="1"/>
</dbReference>
<dbReference type="EMBL" id="ASPP01013607">
    <property type="protein sequence ID" value="ETO19503.1"/>
    <property type="molecule type" value="Genomic_DNA"/>
</dbReference>
<dbReference type="Pfam" id="PF01074">
    <property type="entry name" value="Glyco_hydro_38N"/>
    <property type="match status" value="1"/>
</dbReference>
<evidence type="ECO:0000256" key="2">
    <source>
        <dbReference type="ARBA" id="ARBA00009792"/>
    </source>
</evidence>
<evidence type="ECO:0000256" key="3">
    <source>
        <dbReference type="ARBA" id="ARBA00022723"/>
    </source>
</evidence>
<protein>
    <recommendedName>
        <fullName evidence="8">Glycoside hydrolase family 38 central domain-containing protein</fullName>
    </recommendedName>
</protein>
<evidence type="ECO:0000256" key="5">
    <source>
        <dbReference type="ARBA" id="ARBA00022833"/>
    </source>
</evidence>
<gene>
    <name evidence="9" type="ORF">RFI_17727</name>
</gene>
<organism evidence="9 10">
    <name type="scientific">Reticulomyxa filosa</name>
    <dbReference type="NCBI Taxonomy" id="46433"/>
    <lineage>
        <taxon>Eukaryota</taxon>
        <taxon>Sar</taxon>
        <taxon>Rhizaria</taxon>
        <taxon>Retaria</taxon>
        <taxon>Foraminifera</taxon>
        <taxon>Monothalamids</taxon>
        <taxon>Reticulomyxidae</taxon>
        <taxon>Reticulomyxa</taxon>
    </lineage>
</organism>
<keyword evidence="5" id="KW-0862">Zinc</keyword>
<dbReference type="SUPFAM" id="SSF88713">
    <property type="entry name" value="Glycoside hydrolase/deacetylase"/>
    <property type="match status" value="1"/>
</dbReference>
<dbReference type="SUPFAM" id="SSF88688">
    <property type="entry name" value="Families 57/38 glycoside transferase middle domain"/>
    <property type="match status" value="1"/>
</dbReference>
<keyword evidence="3" id="KW-0479">Metal-binding</keyword>
<comment type="similarity">
    <text evidence="2">Belongs to the glycosyl hydrolase 38 family.</text>
</comment>
<feature type="domain" description="Glycoside hydrolase family 38 central" evidence="8">
    <location>
        <begin position="225"/>
        <end position="297"/>
    </location>
</feature>
<dbReference type="FunFam" id="1.20.1270.50:FF:000002">
    <property type="entry name" value="Alpha-mannosidase"/>
    <property type="match status" value="1"/>
</dbReference>
<keyword evidence="7" id="KW-0472">Membrane</keyword>
<dbReference type="InterPro" id="IPR028995">
    <property type="entry name" value="Glyco_hydro_57/38_cen_sf"/>
</dbReference>
<evidence type="ECO:0000256" key="4">
    <source>
        <dbReference type="ARBA" id="ARBA00022801"/>
    </source>
</evidence>
<dbReference type="SMART" id="SM00872">
    <property type="entry name" value="Alpha-mann_mid"/>
    <property type="match status" value="1"/>
</dbReference>
<dbReference type="GO" id="GO:0046872">
    <property type="term" value="F:metal ion binding"/>
    <property type="evidence" value="ECO:0007669"/>
    <property type="project" value="UniProtKB-KW"/>
</dbReference>
<evidence type="ECO:0000259" key="8">
    <source>
        <dbReference type="SMART" id="SM00872"/>
    </source>
</evidence>
<evidence type="ECO:0000256" key="7">
    <source>
        <dbReference type="SAM" id="Phobius"/>
    </source>
</evidence>
<feature type="non-terminal residue" evidence="9">
    <location>
        <position position="653"/>
    </location>
</feature>
<dbReference type="InterPro" id="IPR027291">
    <property type="entry name" value="Glyco_hydro_38_N_sf"/>
</dbReference>
<proteinExistence type="inferred from homology"/>
<reference evidence="9 10" key="1">
    <citation type="journal article" date="2013" name="Curr. Biol.">
        <title>The Genome of the Foraminiferan Reticulomyxa filosa.</title>
        <authorList>
            <person name="Glockner G."/>
            <person name="Hulsmann N."/>
            <person name="Schleicher M."/>
            <person name="Noegel A.A."/>
            <person name="Eichinger L."/>
            <person name="Gallinger C."/>
            <person name="Pawlowski J."/>
            <person name="Sierra R."/>
            <person name="Euteneuer U."/>
            <person name="Pillet L."/>
            <person name="Moustafa A."/>
            <person name="Platzer M."/>
            <person name="Groth M."/>
            <person name="Szafranski K."/>
            <person name="Schliwa M."/>
        </authorList>
    </citation>
    <scope>NUCLEOTIDE SEQUENCE [LARGE SCALE GENOMIC DNA]</scope>
</reference>
<evidence type="ECO:0000256" key="1">
    <source>
        <dbReference type="ARBA" id="ARBA00001947"/>
    </source>
</evidence>
<dbReference type="SUPFAM" id="SSF74650">
    <property type="entry name" value="Galactose mutarotase-like"/>
    <property type="match status" value="1"/>
</dbReference>
<dbReference type="Gene3D" id="2.60.40.1180">
    <property type="entry name" value="Golgi alpha-mannosidase II"/>
    <property type="match status" value="1"/>
</dbReference>
<feature type="transmembrane region" description="Helical" evidence="7">
    <location>
        <begin position="624"/>
        <end position="642"/>
    </location>
</feature>
<dbReference type="Pfam" id="PF09261">
    <property type="entry name" value="Alpha-mann_mid"/>
    <property type="match status" value="1"/>
</dbReference>
<comment type="cofactor">
    <cofactor evidence="1">
        <name>Zn(2+)</name>
        <dbReference type="ChEBI" id="CHEBI:29105"/>
    </cofactor>
</comment>
<dbReference type="Gene3D" id="1.20.1270.50">
    <property type="entry name" value="Glycoside hydrolase family 38, central domain"/>
    <property type="match status" value="2"/>
</dbReference>
<keyword evidence="4" id="KW-0378">Hydrolase</keyword>
<accession>X6N0S6</accession>
<dbReference type="AlphaFoldDB" id="X6N0S6"/>
<dbReference type="Proteomes" id="UP000023152">
    <property type="component" value="Unassembled WGS sequence"/>
</dbReference>
<dbReference type="InterPro" id="IPR015341">
    <property type="entry name" value="Glyco_hydro_38_cen"/>
</dbReference>
<sequence length="653" mass="74778">ACPTLSSIARQMTDGQQFILGEFGNDGRPSVAWHVDPFGHSYVTGGLWSQVGFDAFAMHRINYRELNQRKLDKNLEFVWKGSSSLGEDGYIWVHLLDSAYRAPSQIFFFGGSQASYIQTDPRLPSYPVNYVELAESFISDTRTKSSWFRHEHILIPFGADFAHQNAYESMNQMDKLIKYVNSNATYNATMIYSTLAEYVSVVNALNLSWNLETNDFYPYADMAHSWWTGYFTSRPQLKQYVRSRENVLRPAEQCVFNETEIMNNITYLRHALDSAQHHDAVSGTATQNTTNDYMYMLQQGTLKVIPFTEQVAPYFLKKGSNIPTLVRDESLISSLTSDNVLVVVLYNSLGWNVTEVIEVPSNVSNIVVFDALGQQVLSQVNPVAPYAQSFDAAPSQFVVLFLAQLPPLSFTTYFIALRNDSRLAKTYRVRDVPSHSIGNGYYTLNFTTNPQTNGMFLSGLYNYDADMYFALNNTWLQYMPTGGTYSDGLQVGCLNVYMRLFFLFVELPTNLLLAQNSGAYVFRPAQDNRYTLSSSQESEMTMNNLMFRTWIAPGSSLAFLVATHGESQYNDTFIATVCGYSLEMNQFEYRYYRIDNQSWAQNPSFDFLVLNLNASQQSVHFRPAQSTVAYLFFFIFYFLFYVKKKKYIYIYIY</sequence>
<dbReference type="InterPro" id="IPR037094">
    <property type="entry name" value="Glyco_hydro_38_cen_sf"/>
</dbReference>
<dbReference type="InterPro" id="IPR011330">
    <property type="entry name" value="Glyco_hydro/deAcase_b/a-brl"/>
</dbReference>
<dbReference type="InterPro" id="IPR050843">
    <property type="entry name" value="Glycosyl_Hydrlase_38"/>
</dbReference>
<feature type="non-terminal residue" evidence="9">
    <location>
        <position position="1"/>
    </location>
</feature>
<evidence type="ECO:0000256" key="6">
    <source>
        <dbReference type="ARBA" id="ARBA00023295"/>
    </source>
</evidence>
<dbReference type="PANTHER" id="PTHR11607:SF3">
    <property type="entry name" value="LYSOSOMAL ALPHA-MANNOSIDASE"/>
    <property type="match status" value="1"/>
</dbReference>
<dbReference type="GO" id="GO:0005764">
    <property type="term" value="C:lysosome"/>
    <property type="evidence" value="ECO:0007669"/>
    <property type="project" value="TreeGrafter"/>
</dbReference>
<dbReference type="GO" id="GO:0004559">
    <property type="term" value="F:alpha-mannosidase activity"/>
    <property type="evidence" value="ECO:0007669"/>
    <property type="project" value="InterPro"/>
</dbReference>
<name>X6N0S6_RETFI</name>
<comment type="caution">
    <text evidence="9">The sequence shown here is derived from an EMBL/GenBank/DDBJ whole genome shotgun (WGS) entry which is preliminary data.</text>
</comment>